<evidence type="ECO:0000313" key="2">
    <source>
        <dbReference type="EMBL" id="CAI0425799.1"/>
    </source>
</evidence>
<comment type="caution">
    <text evidence="2">The sequence shown here is derived from an EMBL/GenBank/DDBJ whole genome shotgun (WGS) entry which is preliminary data.</text>
</comment>
<protein>
    <submittedName>
        <fullName evidence="2">Uncharacterized protein</fullName>
    </submittedName>
</protein>
<feature type="region of interest" description="Disordered" evidence="1">
    <location>
        <begin position="461"/>
        <end position="497"/>
    </location>
</feature>
<organism evidence="2 3">
    <name type="scientific">Linum tenue</name>
    <dbReference type="NCBI Taxonomy" id="586396"/>
    <lineage>
        <taxon>Eukaryota</taxon>
        <taxon>Viridiplantae</taxon>
        <taxon>Streptophyta</taxon>
        <taxon>Embryophyta</taxon>
        <taxon>Tracheophyta</taxon>
        <taxon>Spermatophyta</taxon>
        <taxon>Magnoliopsida</taxon>
        <taxon>eudicotyledons</taxon>
        <taxon>Gunneridae</taxon>
        <taxon>Pentapetalae</taxon>
        <taxon>rosids</taxon>
        <taxon>fabids</taxon>
        <taxon>Malpighiales</taxon>
        <taxon>Linaceae</taxon>
        <taxon>Linum</taxon>
    </lineage>
</organism>
<dbReference type="EMBL" id="CAMGYJ010000005">
    <property type="protein sequence ID" value="CAI0425799.1"/>
    <property type="molecule type" value="Genomic_DNA"/>
</dbReference>
<feature type="compositionally biased region" description="Basic and acidic residues" evidence="1">
    <location>
        <begin position="191"/>
        <end position="214"/>
    </location>
</feature>
<feature type="compositionally biased region" description="Polar residues" evidence="1">
    <location>
        <begin position="408"/>
        <end position="430"/>
    </location>
</feature>
<feature type="region of interest" description="Disordered" evidence="1">
    <location>
        <begin position="553"/>
        <end position="732"/>
    </location>
</feature>
<feature type="compositionally biased region" description="Basic residues" evidence="1">
    <location>
        <begin position="469"/>
        <end position="480"/>
    </location>
</feature>
<dbReference type="AlphaFoldDB" id="A0AAV0KTR1"/>
<gene>
    <name evidence="2" type="ORF">LITE_LOCUS20555</name>
</gene>
<feature type="compositionally biased region" description="Polar residues" evidence="1">
    <location>
        <begin position="600"/>
        <end position="612"/>
    </location>
</feature>
<feature type="region of interest" description="Disordered" evidence="1">
    <location>
        <begin position="338"/>
        <end position="370"/>
    </location>
</feature>
<keyword evidence="3" id="KW-1185">Reference proteome</keyword>
<feature type="region of interest" description="Disordered" evidence="1">
    <location>
        <begin position="191"/>
        <end position="279"/>
    </location>
</feature>
<evidence type="ECO:0000313" key="3">
    <source>
        <dbReference type="Proteomes" id="UP001154282"/>
    </source>
</evidence>
<proteinExistence type="predicted"/>
<feature type="compositionally biased region" description="Basic and acidic residues" evidence="1">
    <location>
        <begin position="556"/>
        <end position="567"/>
    </location>
</feature>
<evidence type="ECO:0000256" key="1">
    <source>
        <dbReference type="SAM" id="MobiDB-lite"/>
    </source>
</evidence>
<dbReference type="Proteomes" id="UP001154282">
    <property type="component" value="Unassembled WGS sequence"/>
</dbReference>
<feature type="compositionally biased region" description="Polar residues" evidence="1">
    <location>
        <begin position="841"/>
        <end position="858"/>
    </location>
</feature>
<sequence>MAEPPIPAAVHGGAPAPLNAVFIDTNLDTHLAVMVASSDTVADLKRTITDEHPLCFPQVGEIKVDGLKVQRRGNFYYLSESMLVTNAFHGVQNCWFVSVEASIVPKDKEIEHEEVNLELMIMDNGSEEEGVNVVLDGRHDAMLERDLLGSQKESNDPVEVARGAQLVGGDDSGDKVVSMVPLVSDELVREDKFDEEGAREMDAERAETGKELSKIDAGSVLPEGASDVKEKRKKRKRSKKAADDLSGKEVDVSRHKLAVKGGEGEITLPETTASQERSEVDIDAMQVIVSESNAMTCEPPPLSQLPTIGEQQLATTTLEGPNADDVVAVDQLASQSFAKKKRKTKSLKNVDKQNVGVTPGEANAGEEVPLKEAGIISGNVAEEPPHSEAHMTEPSAVSLVEKDHDPLQEQQNNLPSQGINEFQEPTTNDMNRVETEQEVPKTGLTEVHIEVVDSISREVDPYVDDGKTSKKRKKSRKHKALMSGTVPVPSDADHVKDCYDVPEKEGKAEKSFLEAAGKEDVEEAAAVDSLRSSLLVTDREIDEVIKNVVESAQRTTKTETVAENKEVKSRKKTKKHGSDGKSSVLLTQAEDKCTDESIPAPSTANIRGTDSSRIPYDANLRNPSFKDLLDRAEIGSPPEKVRGNADNASKVDGVDFSSYFTPKEQNKKTDNPIPSEVTGAWTKAKSEKKSEVHEGNLHDISPKLPGHPTLKEKLGASAKPQEKKPVPGTVDKRKALCEVAQDSISLTRPLGGKSKKRMEQHHSESSTNSTFHTKRGKTDPSQSQLTVVTGRRGNNAHPGEVVNGMAHPKKVVASRSLFKQDPFGDDSDDSLEPYHFPSPPNQSRASSPETYSNVSVSAVDSDGETDTGFDSMNRNGISGRKGMKTPFSSGIPLDTILKSSKRYKKAKLDAESQPEDFVPFSPSPSI</sequence>
<feature type="compositionally biased region" description="Basic and acidic residues" evidence="1">
    <location>
        <begin position="240"/>
        <end position="254"/>
    </location>
</feature>
<feature type="region of interest" description="Disordered" evidence="1">
    <location>
        <begin position="745"/>
        <end position="891"/>
    </location>
</feature>
<name>A0AAV0KTR1_9ROSI</name>
<reference evidence="2" key="1">
    <citation type="submission" date="2022-08" db="EMBL/GenBank/DDBJ databases">
        <authorList>
            <person name="Gutierrez-Valencia J."/>
        </authorList>
    </citation>
    <scope>NUCLEOTIDE SEQUENCE</scope>
</reference>
<feature type="region of interest" description="Disordered" evidence="1">
    <location>
        <begin position="907"/>
        <end position="926"/>
    </location>
</feature>
<feature type="region of interest" description="Disordered" evidence="1">
    <location>
        <begin position="404"/>
        <end position="445"/>
    </location>
</feature>
<feature type="compositionally biased region" description="Basic and acidic residues" evidence="1">
    <location>
        <begin position="627"/>
        <end position="643"/>
    </location>
</feature>
<feature type="compositionally biased region" description="Basic and acidic residues" evidence="1">
    <location>
        <begin position="684"/>
        <end position="701"/>
    </location>
</feature>
<accession>A0AAV0KTR1</accession>
<feature type="compositionally biased region" description="Basic and acidic residues" evidence="1">
    <location>
        <begin position="709"/>
        <end position="732"/>
    </location>
</feature>